<accession>A0A0P1E8S9</accession>
<gene>
    <name evidence="1" type="ORF">RUM4293_03396</name>
</gene>
<name>A0A0P1E8S9_9RHOB</name>
<reference evidence="2" key="1">
    <citation type="submission" date="2015-09" db="EMBL/GenBank/DDBJ databases">
        <authorList>
            <person name="Rodrigo-Torres L."/>
            <person name="Arahal D.R."/>
        </authorList>
    </citation>
    <scope>NUCLEOTIDE SEQUENCE [LARGE SCALE GENOMIC DNA]</scope>
    <source>
        <strain evidence="2">CECT 4293</strain>
    </source>
</reference>
<sequence>MNQHTDISVTELNLADVLDAIDRATDLSATRKRDLRSDVKAIARWLDRPASSINADATELRARLDNLHHVQIGVSEKRLRNAISNLNTAIELTFATPVARRRTPYRTPEWKARLAACEKDWERHRIAGLATYCSETGIKESDVNDTVIPAYRDHLARKSLRKDPDRAIKMTIQTWNRLIDQGVAPHLQRLTPSRSNLHWTTPLSDFPQEFQADVDCWLDRVSNVDILSEDGPPKALRPQTVENIRVAIRKSATVLVLTGTPIESITSLAVLVEMQHFRTILRFFLDRNEGTVPTWLYGLASKLVTIARYQVKLPEQELDALAAIKARMKVSQDGLTEKNKLRLGQFDEPRNVALLIQLPAFATARARGRVRASRWDALDVMYSLSVDILISVPMRRFNLAAIDIDRHIIWRGQGAGRYAQIMIPGDDTKNEVAI</sequence>
<keyword evidence="2" id="KW-1185">Reference proteome</keyword>
<proteinExistence type="predicted"/>
<evidence type="ECO:0000313" key="2">
    <source>
        <dbReference type="Proteomes" id="UP000050786"/>
    </source>
</evidence>
<dbReference type="Proteomes" id="UP000050786">
    <property type="component" value="Unassembled WGS sequence"/>
</dbReference>
<evidence type="ECO:0000313" key="1">
    <source>
        <dbReference type="EMBL" id="CUH44494.1"/>
    </source>
</evidence>
<protein>
    <submittedName>
        <fullName evidence="1">Uncharacterized protein</fullName>
    </submittedName>
</protein>
<dbReference type="EMBL" id="CYPS01000046">
    <property type="protein sequence ID" value="CUH44494.1"/>
    <property type="molecule type" value="Genomic_DNA"/>
</dbReference>
<dbReference type="AlphaFoldDB" id="A0A0P1E8S9"/>
<organism evidence="1 2">
    <name type="scientific">Ruegeria atlantica</name>
    <dbReference type="NCBI Taxonomy" id="81569"/>
    <lineage>
        <taxon>Bacteria</taxon>
        <taxon>Pseudomonadati</taxon>
        <taxon>Pseudomonadota</taxon>
        <taxon>Alphaproteobacteria</taxon>
        <taxon>Rhodobacterales</taxon>
        <taxon>Roseobacteraceae</taxon>
        <taxon>Ruegeria</taxon>
    </lineage>
</organism>
<dbReference type="RefSeq" id="WP_058274455.1">
    <property type="nucleotide sequence ID" value="NZ_CYPS01000046.1"/>
</dbReference>